<feature type="transmembrane region" description="Helical" evidence="1">
    <location>
        <begin position="35"/>
        <end position="54"/>
    </location>
</feature>
<name>A0A1M6HEB8_9FLAO</name>
<gene>
    <name evidence="2" type="ORF">SAMN05444337_1522</name>
</gene>
<protein>
    <submittedName>
        <fullName evidence="2">Uncharacterized protein</fullName>
    </submittedName>
</protein>
<dbReference type="Proteomes" id="UP000184232">
    <property type="component" value="Unassembled WGS sequence"/>
</dbReference>
<keyword evidence="1" id="KW-0472">Membrane</keyword>
<accession>A0A1M6HEB8</accession>
<dbReference type="EMBL" id="FQZH01000002">
    <property type="protein sequence ID" value="SHJ20570.1"/>
    <property type="molecule type" value="Genomic_DNA"/>
</dbReference>
<evidence type="ECO:0000313" key="2">
    <source>
        <dbReference type="EMBL" id="SHJ20570.1"/>
    </source>
</evidence>
<keyword evidence="1" id="KW-0812">Transmembrane</keyword>
<dbReference type="STRING" id="683124.SAMN05444337_1522"/>
<evidence type="ECO:0000256" key="1">
    <source>
        <dbReference type="SAM" id="Phobius"/>
    </source>
</evidence>
<dbReference type="AlphaFoldDB" id="A0A1M6HEB8"/>
<proteinExistence type="predicted"/>
<keyword evidence="3" id="KW-1185">Reference proteome</keyword>
<dbReference type="OrthoDB" id="1191211at2"/>
<reference evidence="3" key="1">
    <citation type="submission" date="2016-11" db="EMBL/GenBank/DDBJ databases">
        <authorList>
            <person name="Varghese N."/>
            <person name="Submissions S."/>
        </authorList>
    </citation>
    <scope>NUCLEOTIDE SEQUENCE [LARGE SCALE GENOMIC DNA]</scope>
    <source>
        <strain evidence="3">DSM 22807</strain>
    </source>
</reference>
<keyword evidence="1" id="KW-1133">Transmembrane helix</keyword>
<sequence>MLILFLLFFLILLLALLFAIFKIGKWTLKERARVKWVISIIGILVVAFAVKRVFFTKMEFIQSNVYSNLYIVENPEKDASKVKKAIIDKIKEHLKANHKQENKLSYSNETECIYFYELGGRTFGFLGEAGTSYFIDHEEDLGGFVTEELGMYQEYRMAEFYYKISENELNSTCGELNWFDEGEFIKTDTICNLEIIK</sequence>
<organism evidence="2 3">
    <name type="scientific">Flavobacterium haoranii</name>
    <dbReference type="NCBI Taxonomy" id="683124"/>
    <lineage>
        <taxon>Bacteria</taxon>
        <taxon>Pseudomonadati</taxon>
        <taxon>Bacteroidota</taxon>
        <taxon>Flavobacteriia</taxon>
        <taxon>Flavobacteriales</taxon>
        <taxon>Flavobacteriaceae</taxon>
        <taxon>Flavobacterium</taxon>
    </lineage>
</organism>
<dbReference type="RefSeq" id="WP_072783640.1">
    <property type="nucleotide sequence ID" value="NZ_CP045292.1"/>
</dbReference>
<evidence type="ECO:0000313" key="3">
    <source>
        <dbReference type="Proteomes" id="UP000184232"/>
    </source>
</evidence>